<protein>
    <submittedName>
        <fullName evidence="1">Uncharacterized protein</fullName>
    </submittedName>
</protein>
<proteinExistence type="predicted"/>
<organism evidence="1 2">
    <name type="scientific">Liparis tanakae</name>
    <name type="common">Tanaka's snailfish</name>
    <dbReference type="NCBI Taxonomy" id="230148"/>
    <lineage>
        <taxon>Eukaryota</taxon>
        <taxon>Metazoa</taxon>
        <taxon>Chordata</taxon>
        <taxon>Craniata</taxon>
        <taxon>Vertebrata</taxon>
        <taxon>Euteleostomi</taxon>
        <taxon>Actinopterygii</taxon>
        <taxon>Neopterygii</taxon>
        <taxon>Teleostei</taxon>
        <taxon>Neoteleostei</taxon>
        <taxon>Acanthomorphata</taxon>
        <taxon>Eupercaria</taxon>
        <taxon>Perciformes</taxon>
        <taxon>Cottioidei</taxon>
        <taxon>Cottales</taxon>
        <taxon>Liparidae</taxon>
        <taxon>Liparis</taxon>
    </lineage>
</organism>
<dbReference type="AlphaFoldDB" id="A0A4Z2GLK9"/>
<dbReference type="Proteomes" id="UP000314294">
    <property type="component" value="Unassembled WGS sequence"/>
</dbReference>
<accession>A0A4Z2GLK9</accession>
<dbReference type="EMBL" id="SRLO01000486">
    <property type="protein sequence ID" value="TNN54376.1"/>
    <property type="molecule type" value="Genomic_DNA"/>
</dbReference>
<comment type="caution">
    <text evidence="1">The sequence shown here is derived from an EMBL/GenBank/DDBJ whole genome shotgun (WGS) entry which is preliminary data.</text>
</comment>
<gene>
    <name evidence="1" type="ORF">EYF80_035394</name>
</gene>
<name>A0A4Z2GLK9_9TELE</name>
<reference evidence="1 2" key="1">
    <citation type="submission" date="2019-03" db="EMBL/GenBank/DDBJ databases">
        <title>First draft genome of Liparis tanakae, snailfish: a comprehensive survey of snailfish specific genes.</title>
        <authorList>
            <person name="Kim W."/>
            <person name="Song I."/>
            <person name="Jeong J.-H."/>
            <person name="Kim D."/>
            <person name="Kim S."/>
            <person name="Ryu S."/>
            <person name="Song J.Y."/>
            <person name="Lee S.K."/>
        </authorList>
    </citation>
    <scope>NUCLEOTIDE SEQUENCE [LARGE SCALE GENOMIC DNA]</scope>
    <source>
        <tissue evidence="1">Muscle</tissue>
    </source>
</reference>
<sequence>MSLTMVERAAVTVSSYGVKLTLESAPLQSEVERVIRVAATSQTGYMEISSEEPAVVWRQRKT</sequence>
<evidence type="ECO:0000313" key="1">
    <source>
        <dbReference type="EMBL" id="TNN54376.1"/>
    </source>
</evidence>
<evidence type="ECO:0000313" key="2">
    <source>
        <dbReference type="Proteomes" id="UP000314294"/>
    </source>
</evidence>
<keyword evidence="2" id="KW-1185">Reference proteome</keyword>